<dbReference type="OrthoDB" id="9218654at2759"/>
<accession>A0A3L8RSX6</accession>
<name>A0A3L8RSX6_CHLGU</name>
<dbReference type="Proteomes" id="UP000276834">
    <property type="component" value="Unassembled WGS sequence"/>
</dbReference>
<dbReference type="AlphaFoldDB" id="A0A3L8RSX6"/>
<sequence length="228" mass="23893">MCFRWLKRLYQCLRRRWSRQNRGYSREISMSHHGFCSGAFANRHGHTSFSCSGESSVSYSRRPLSCPPLPAPAPYSISGGYSCDTGGDCGVTSGWDPMVGTVPVYGSGVGMGYSGEDVGPVISSAGRGGESIYHGGNSGMAEGAGAGYGYSAPLSDTLSTGRVSEGSGYYGGGYGYGTQGTGTFLGPELSPAGGECAQVVQQKCPVVVPPVKTQQCKQSTHWPPIQKK</sequence>
<evidence type="ECO:0000313" key="2">
    <source>
        <dbReference type="Proteomes" id="UP000276834"/>
    </source>
</evidence>
<comment type="caution">
    <text evidence="1">The sequence shown here is derived from an EMBL/GenBank/DDBJ whole genome shotgun (WGS) entry which is preliminary data.</text>
</comment>
<gene>
    <name evidence="1" type="ORF">DV515_00016261</name>
</gene>
<proteinExistence type="predicted"/>
<keyword evidence="2" id="KW-1185">Reference proteome</keyword>
<organism evidence="1 2">
    <name type="scientific">Chloebia gouldiae</name>
    <name type="common">Gouldian finch</name>
    <name type="synonym">Erythrura gouldiae</name>
    <dbReference type="NCBI Taxonomy" id="44316"/>
    <lineage>
        <taxon>Eukaryota</taxon>
        <taxon>Metazoa</taxon>
        <taxon>Chordata</taxon>
        <taxon>Craniata</taxon>
        <taxon>Vertebrata</taxon>
        <taxon>Euteleostomi</taxon>
        <taxon>Archelosauria</taxon>
        <taxon>Archosauria</taxon>
        <taxon>Dinosauria</taxon>
        <taxon>Saurischia</taxon>
        <taxon>Theropoda</taxon>
        <taxon>Coelurosauria</taxon>
        <taxon>Aves</taxon>
        <taxon>Neognathae</taxon>
        <taxon>Neoaves</taxon>
        <taxon>Telluraves</taxon>
        <taxon>Australaves</taxon>
        <taxon>Passeriformes</taxon>
        <taxon>Passeroidea</taxon>
        <taxon>Passeridae</taxon>
        <taxon>Chloebia</taxon>
    </lineage>
</organism>
<evidence type="ECO:0000313" key="1">
    <source>
        <dbReference type="EMBL" id="RLV84394.1"/>
    </source>
</evidence>
<protein>
    <submittedName>
        <fullName evidence="1">Uncharacterized protein</fullName>
    </submittedName>
</protein>
<dbReference type="EMBL" id="QUSF01000277">
    <property type="protein sequence ID" value="RLV84394.1"/>
    <property type="molecule type" value="Genomic_DNA"/>
</dbReference>
<reference evidence="1 2" key="1">
    <citation type="journal article" date="2018" name="Proc. R. Soc. B">
        <title>A non-coding region near Follistatin controls head colour polymorphism in the Gouldian finch.</title>
        <authorList>
            <person name="Toomey M.B."/>
            <person name="Marques C.I."/>
            <person name="Andrade P."/>
            <person name="Araujo P.M."/>
            <person name="Sabatino S."/>
            <person name="Gazda M.A."/>
            <person name="Afonso S."/>
            <person name="Lopes R.J."/>
            <person name="Corbo J.C."/>
            <person name="Carneiro M."/>
        </authorList>
    </citation>
    <scope>NUCLEOTIDE SEQUENCE [LARGE SCALE GENOMIC DNA]</scope>
    <source>
        <strain evidence="1">Red01</strain>
        <tissue evidence="1">Muscle</tissue>
    </source>
</reference>